<evidence type="ECO:0000313" key="3">
    <source>
        <dbReference type="EMBL" id="OCF59101.1"/>
    </source>
</evidence>
<evidence type="ECO:0000256" key="2">
    <source>
        <dbReference type="SAM" id="Phobius"/>
    </source>
</evidence>
<dbReference type="PANTHER" id="PTHR28110">
    <property type="entry name" value="TRANSMEMBRANE PROTEIN"/>
    <property type="match status" value="1"/>
</dbReference>
<dbReference type="EMBL" id="KI669461">
    <property type="protein sequence ID" value="OCF59101.1"/>
    <property type="molecule type" value="Genomic_DNA"/>
</dbReference>
<evidence type="ECO:0000256" key="1">
    <source>
        <dbReference type="SAM" id="MobiDB-lite"/>
    </source>
</evidence>
<dbReference type="GO" id="GO:0005737">
    <property type="term" value="C:cytoplasm"/>
    <property type="evidence" value="ECO:0007669"/>
    <property type="project" value="TreeGrafter"/>
</dbReference>
<sequence length="408" mass="46323">MLPLPSSTSKRNRTYFPSLPANHNHNLSSSQQILQTLRSRTRLTNLAVFLLLFCLSGSLILNLNYLLIPSSSTFNSSSSSRLRNGKVNSKGWDDLITPSQLRSGIPLSIETTIERDSRYNDLDHLIMVPGHAIWLGHDASKVNENDDWILEPMQKGGSVRTYVKHIQRGVEELKKDNKALLVFSGGATRVPPSPPLPEALSYHNLAHALDLLPSTPIPAEQGESRIPLSLNLRAATEEHALDSYENLLFSIARFKEVTDRYPRRITVVGYGMKERRFTNLHRSALSFPLTNFTYVGINDDLPDLSKHYAGELKFGFKPFLNSPTGCHPPLSTKKLLRNPYIKYHPYHISNPQLIELFEWCPPLQDHKEFDSLDDYRDVYGTSFSGRLPWNSDGSVVDDEQVMWDRERD</sequence>
<accession>A0A1B9IU81</accession>
<protein>
    <submittedName>
        <fullName evidence="3">Cytoplasmic protein</fullName>
    </submittedName>
</protein>
<evidence type="ECO:0000313" key="4">
    <source>
        <dbReference type="Proteomes" id="UP000092583"/>
    </source>
</evidence>
<dbReference type="InterPro" id="IPR055323">
    <property type="entry name" value="C57A10.07/YOR238W"/>
</dbReference>
<dbReference type="AlphaFoldDB" id="A0A1B9IU81"/>
<gene>
    <name evidence="3" type="ORF">L486_03601</name>
</gene>
<proteinExistence type="predicted"/>
<keyword evidence="2" id="KW-1133">Transmembrane helix</keyword>
<feature type="transmembrane region" description="Helical" evidence="2">
    <location>
        <begin position="46"/>
        <end position="68"/>
    </location>
</feature>
<reference evidence="3 4" key="1">
    <citation type="submission" date="2013-07" db="EMBL/GenBank/DDBJ databases">
        <title>The Genome Sequence of Kwoniella mangroviensis CBS10435.</title>
        <authorList>
            <consortium name="The Broad Institute Genome Sequencing Platform"/>
            <person name="Cuomo C."/>
            <person name="Litvintseva A."/>
            <person name="Chen Y."/>
            <person name="Heitman J."/>
            <person name="Sun S."/>
            <person name="Springer D."/>
            <person name="Dromer F."/>
            <person name="Young S.K."/>
            <person name="Zeng Q."/>
            <person name="Gargeya S."/>
            <person name="Fitzgerald M."/>
            <person name="Abouelleil A."/>
            <person name="Alvarado L."/>
            <person name="Berlin A.M."/>
            <person name="Chapman S.B."/>
            <person name="Dewar J."/>
            <person name="Goldberg J."/>
            <person name="Griggs A."/>
            <person name="Gujja S."/>
            <person name="Hansen M."/>
            <person name="Howarth C."/>
            <person name="Imamovic A."/>
            <person name="Larimer J."/>
            <person name="McCowan C."/>
            <person name="Murphy C."/>
            <person name="Pearson M."/>
            <person name="Priest M."/>
            <person name="Roberts A."/>
            <person name="Saif S."/>
            <person name="Shea T."/>
            <person name="Sykes S."/>
            <person name="Wortman J."/>
            <person name="Nusbaum C."/>
            <person name="Birren B."/>
        </authorList>
    </citation>
    <scope>NUCLEOTIDE SEQUENCE [LARGE SCALE GENOMIC DNA]</scope>
    <source>
        <strain evidence="3 4">CBS 10435</strain>
    </source>
</reference>
<keyword evidence="4" id="KW-1185">Reference proteome</keyword>
<reference evidence="4" key="2">
    <citation type="submission" date="2013-12" db="EMBL/GenBank/DDBJ databases">
        <title>Evolution of pathogenesis and genome organization in the Tremellales.</title>
        <authorList>
            <person name="Cuomo C."/>
            <person name="Litvintseva A."/>
            <person name="Heitman J."/>
            <person name="Chen Y."/>
            <person name="Sun S."/>
            <person name="Springer D."/>
            <person name="Dromer F."/>
            <person name="Young S."/>
            <person name="Zeng Q."/>
            <person name="Chapman S."/>
            <person name="Gujja S."/>
            <person name="Saif S."/>
            <person name="Birren B."/>
        </authorList>
    </citation>
    <scope>NUCLEOTIDE SEQUENCE [LARGE SCALE GENOMIC DNA]</scope>
    <source>
        <strain evidence="4">CBS 10435</strain>
    </source>
</reference>
<name>A0A1B9IU81_9TREE</name>
<keyword evidence="2" id="KW-0812">Transmembrane</keyword>
<organism evidence="3 4">
    <name type="scientific">Kwoniella mangroviensis CBS 10435</name>
    <dbReference type="NCBI Taxonomy" id="1331196"/>
    <lineage>
        <taxon>Eukaryota</taxon>
        <taxon>Fungi</taxon>
        <taxon>Dikarya</taxon>
        <taxon>Basidiomycota</taxon>
        <taxon>Agaricomycotina</taxon>
        <taxon>Tremellomycetes</taxon>
        <taxon>Tremellales</taxon>
        <taxon>Cryptococcaceae</taxon>
        <taxon>Kwoniella</taxon>
    </lineage>
</organism>
<dbReference type="PANTHER" id="PTHR28110:SF1">
    <property type="entry name" value="TRANSMEMBRANE PROTEIN"/>
    <property type="match status" value="1"/>
</dbReference>
<feature type="region of interest" description="Disordered" evidence="1">
    <location>
        <begin position="1"/>
        <end position="23"/>
    </location>
</feature>
<dbReference type="Proteomes" id="UP000092583">
    <property type="component" value="Unassembled WGS sequence"/>
</dbReference>
<keyword evidence="2" id="KW-0472">Membrane</keyword>
<dbReference type="OrthoDB" id="4347at2759"/>